<dbReference type="Proteomes" id="UP001524586">
    <property type="component" value="Unassembled WGS sequence"/>
</dbReference>
<organism evidence="1 2">
    <name type="scientific">Methylomonas rivi</name>
    <dbReference type="NCBI Taxonomy" id="2952226"/>
    <lineage>
        <taxon>Bacteria</taxon>
        <taxon>Pseudomonadati</taxon>
        <taxon>Pseudomonadota</taxon>
        <taxon>Gammaproteobacteria</taxon>
        <taxon>Methylococcales</taxon>
        <taxon>Methylococcaceae</taxon>
        <taxon>Methylomonas</taxon>
    </lineage>
</organism>
<sequence>MPGTNAEKLERATQALLLAAANGQLVVWGKFNKDTRQYDDWRVTLAGTTYFIVRFGYEEDNLKYELHVHGGTKFKINDSNHEAKVCGENLKGSQKFLSSEHWQQIKKAVKSLVGQG</sequence>
<keyword evidence="2" id="KW-1185">Reference proteome</keyword>
<protein>
    <recommendedName>
        <fullName evidence="3">Integron cassette protein VCH-CASS1 chain domain-containing protein</fullName>
    </recommendedName>
</protein>
<proteinExistence type="predicted"/>
<dbReference type="RefSeq" id="WP_256615268.1">
    <property type="nucleotide sequence ID" value="NZ_JANIBK010000045.1"/>
</dbReference>
<reference evidence="1 2" key="1">
    <citation type="submission" date="2022-07" db="EMBL/GenBank/DDBJ databases">
        <title>Methylomonas rivi sp. nov., Methylomonas rosea sp. nov., Methylomonas aureus sp. nov. and Methylomonas subterranea sp. nov., four novel methanotrophs isolated from a freshwater creek and the deep terrestrial subsurface.</title>
        <authorList>
            <person name="Abin C."/>
            <person name="Sankaranarayanan K."/>
            <person name="Garner C."/>
            <person name="Sindelar R."/>
            <person name="Kotary K."/>
            <person name="Garner R."/>
            <person name="Barclay S."/>
            <person name="Lawson P."/>
            <person name="Krumholz L."/>
        </authorList>
    </citation>
    <scope>NUCLEOTIDE SEQUENCE [LARGE SCALE GENOMIC DNA]</scope>
    <source>
        <strain evidence="1 2">WSC-6</strain>
    </source>
</reference>
<evidence type="ECO:0008006" key="3">
    <source>
        <dbReference type="Google" id="ProtNLM"/>
    </source>
</evidence>
<evidence type="ECO:0000313" key="1">
    <source>
        <dbReference type="EMBL" id="MCQ8128848.1"/>
    </source>
</evidence>
<dbReference type="EMBL" id="JANIBK010000045">
    <property type="protein sequence ID" value="MCQ8128848.1"/>
    <property type="molecule type" value="Genomic_DNA"/>
</dbReference>
<gene>
    <name evidence="1" type="ORF">NP596_10305</name>
</gene>
<evidence type="ECO:0000313" key="2">
    <source>
        <dbReference type="Proteomes" id="UP001524586"/>
    </source>
</evidence>
<name>A0ABT1U4R7_9GAMM</name>
<comment type="caution">
    <text evidence="1">The sequence shown here is derived from an EMBL/GenBank/DDBJ whole genome shotgun (WGS) entry which is preliminary data.</text>
</comment>
<accession>A0ABT1U4R7</accession>